<accession>A0A395HY96</accession>
<evidence type="ECO:0000256" key="1">
    <source>
        <dbReference type="SAM" id="SignalP"/>
    </source>
</evidence>
<dbReference type="EMBL" id="KZ824283">
    <property type="protein sequence ID" value="RAL12415.1"/>
    <property type="molecule type" value="Genomic_DNA"/>
</dbReference>
<dbReference type="VEuPathDB" id="FungiDB:BO97DRAFT_477803"/>
<feature type="signal peptide" evidence="1">
    <location>
        <begin position="1"/>
        <end position="16"/>
    </location>
</feature>
<dbReference type="OrthoDB" id="2593732at2759"/>
<feature type="chain" id="PRO_5017450877" description="Hemerythrin-like domain-containing protein" evidence="1">
    <location>
        <begin position="17"/>
        <end position="234"/>
    </location>
</feature>
<keyword evidence="3" id="KW-1185">Reference proteome</keyword>
<evidence type="ECO:0000313" key="2">
    <source>
        <dbReference type="EMBL" id="RAL12415.1"/>
    </source>
</evidence>
<protein>
    <recommendedName>
        <fullName evidence="4">Hemerythrin-like domain-containing protein</fullName>
    </recommendedName>
</protein>
<organism evidence="2 3">
    <name type="scientific">Aspergillus homomorphus (strain CBS 101889)</name>
    <dbReference type="NCBI Taxonomy" id="1450537"/>
    <lineage>
        <taxon>Eukaryota</taxon>
        <taxon>Fungi</taxon>
        <taxon>Dikarya</taxon>
        <taxon>Ascomycota</taxon>
        <taxon>Pezizomycotina</taxon>
        <taxon>Eurotiomycetes</taxon>
        <taxon>Eurotiomycetidae</taxon>
        <taxon>Eurotiales</taxon>
        <taxon>Aspergillaceae</taxon>
        <taxon>Aspergillus</taxon>
        <taxon>Aspergillus subgen. Circumdati</taxon>
    </lineage>
</organism>
<dbReference type="GeneID" id="37204874"/>
<dbReference type="Proteomes" id="UP000248961">
    <property type="component" value="Unassembled WGS sequence"/>
</dbReference>
<reference evidence="2 3" key="1">
    <citation type="submission" date="2018-02" db="EMBL/GenBank/DDBJ databases">
        <title>The genomes of Aspergillus section Nigri reveals drivers in fungal speciation.</title>
        <authorList>
            <consortium name="DOE Joint Genome Institute"/>
            <person name="Vesth T.C."/>
            <person name="Nybo J."/>
            <person name="Theobald S."/>
            <person name="Brandl J."/>
            <person name="Frisvad J.C."/>
            <person name="Nielsen K.F."/>
            <person name="Lyhne E.K."/>
            <person name="Kogle M.E."/>
            <person name="Kuo A."/>
            <person name="Riley R."/>
            <person name="Clum A."/>
            <person name="Nolan M."/>
            <person name="Lipzen A."/>
            <person name="Salamov A."/>
            <person name="Henrissat B."/>
            <person name="Wiebenga A."/>
            <person name="De vries R.P."/>
            <person name="Grigoriev I.V."/>
            <person name="Mortensen U.H."/>
            <person name="Andersen M.R."/>
            <person name="Baker S.E."/>
        </authorList>
    </citation>
    <scope>NUCLEOTIDE SEQUENCE [LARGE SCALE GENOMIC DNA]</scope>
    <source>
        <strain evidence="2 3">CBS 101889</strain>
    </source>
</reference>
<evidence type="ECO:0008006" key="4">
    <source>
        <dbReference type="Google" id="ProtNLM"/>
    </source>
</evidence>
<evidence type="ECO:0000313" key="3">
    <source>
        <dbReference type="Proteomes" id="UP000248961"/>
    </source>
</evidence>
<proteinExistence type="predicted"/>
<gene>
    <name evidence="2" type="ORF">BO97DRAFT_477803</name>
</gene>
<keyword evidence="1" id="KW-0732">Signal</keyword>
<dbReference type="AlphaFoldDB" id="A0A395HY96"/>
<name>A0A395HY96_ASPHC</name>
<dbReference type="RefSeq" id="XP_025551569.1">
    <property type="nucleotide sequence ID" value="XM_025700585.1"/>
</dbReference>
<sequence length="234" mass="27033">MKLWKIWLAWFPPFRAETIIDLPHMDLRDPTVNQFPILFAQRKVQIQLKDHIAAFHELVTRYPAPTSKEARCMNLIRMQHRALESHIYRDLRMSEDIYDALSPALAEAIDLCEDTINILEADFEPRNLPTVVMDLVVIFPLTWAVLKCRHLPTRLRAGGHAGRDLTTRARLSPWRREPSTWRKACAIQSRVSSLKRRLSLPLMLSRTRVLVVRCWCILVGPRGDQGGDAVPGER</sequence>